<name>A0AAN8VZI5_9MAGN</name>
<evidence type="ECO:0000313" key="4">
    <source>
        <dbReference type="EMBL" id="KAK6938632.1"/>
    </source>
</evidence>
<reference evidence="4 5" key="1">
    <citation type="submission" date="2023-12" db="EMBL/GenBank/DDBJ databases">
        <title>A high-quality genome assembly for Dillenia turbinata (Dilleniales).</title>
        <authorList>
            <person name="Chanderbali A."/>
        </authorList>
    </citation>
    <scope>NUCLEOTIDE SEQUENCE [LARGE SCALE GENOMIC DNA]</scope>
    <source>
        <strain evidence="4">LSX21</strain>
        <tissue evidence="4">Leaf</tissue>
    </source>
</reference>
<keyword evidence="2" id="KW-0732">Signal</keyword>
<evidence type="ECO:0000259" key="3">
    <source>
        <dbReference type="Pfam" id="PF03629"/>
    </source>
</evidence>
<comment type="caution">
    <text evidence="4">The sequence shown here is derived from an EMBL/GenBank/DDBJ whole genome shotgun (WGS) entry which is preliminary data.</text>
</comment>
<dbReference type="EMBL" id="JBAMMX010000006">
    <property type="protein sequence ID" value="KAK6938632.1"/>
    <property type="molecule type" value="Genomic_DNA"/>
</dbReference>
<dbReference type="Proteomes" id="UP001370490">
    <property type="component" value="Unassembled WGS sequence"/>
</dbReference>
<feature type="signal peptide" evidence="2">
    <location>
        <begin position="1"/>
        <end position="20"/>
    </location>
</feature>
<evidence type="ECO:0000256" key="2">
    <source>
        <dbReference type="SAM" id="SignalP"/>
    </source>
</evidence>
<keyword evidence="5" id="KW-1185">Reference proteome</keyword>
<sequence length="258" mass="28552">MKILCLLTLILLVAPRFVSPANDNSKKSLFILAGQSNMSGRGGVDRDKWDGIVPPECRSNPSILRLSPGLTWEQAKEPLHEGIDFAKGLGVGPGMSFANYVLAKNRSLGPIGLIPCAVGATYINDWFPGTFLFDRMMNRTKTAWQDGSTLWAILWYQGESDAINKEDANKYKQRLEQFIHDVRSYLNMPSLPFIQVGLATGMGPYKNTVRKAQFAVKLPNVKIVDAKGLPIGRDYVHITTEAEVHLGKKLAKAFLGNF</sequence>
<dbReference type="GO" id="GO:0016787">
    <property type="term" value="F:hydrolase activity"/>
    <property type="evidence" value="ECO:0007669"/>
    <property type="project" value="UniProtKB-KW"/>
</dbReference>
<evidence type="ECO:0000313" key="5">
    <source>
        <dbReference type="Proteomes" id="UP001370490"/>
    </source>
</evidence>
<evidence type="ECO:0000256" key="1">
    <source>
        <dbReference type="ARBA" id="ARBA00022801"/>
    </source>
</evidence>
<gene>
    <name evidence="4" type="ORF">RJ641_032140</name>
</gene>
<dbReference type="InterPro" id="IPR036514">
    <property type="entry name" value="SGNH_hydro_sf"/>
</dbReference>
<dbReference type="InterPro" id="IPR052940">
    <property type="entry name" value="Carb_Esterase_6"/>
</dbReference>
<dbReference type="AlphaFoldDB" id="A0AAN8VZI5"/>
<dbReference type="Pfam" id="PF03629">
    <property type="entry name" value="SASA"/>
    <property type="match status" value="1"/>
</dbReference>
<accession>A0AAN8VZI5</accession>
<dbReference type="PANTHER" id="PTHR31988:SF15">
    <property type="entry name" value="ESTERASE, PUTATIVE (DUF303)-RELATED"/>
    <property type="match status" value="1"/>
</dbReference>
<feature type="chain" id="PRO_5042976802" evidence="2">
    <location>
        <begin position="21"/>
        <end position="258"/>
    </location>
</feature>
<dbReference type="PANTHER" id="PTHR31988">
    <property type="entry name" value="ESTERASE, PUTATIVE (DUF303)-RELATED"/>
    <property type="match status" value="1"/>
</dbReference>
<organism evidence="4 5">
    <name type="scientific">Dillenia turbinata</name>
    <dbReference type="NCBI Taxonomy" id="194707"/>
    <lineage>
        <taxon>Eukaryota</taxon>
        <taxon>Viridiplantae</taxon>
        <taxon>Streptophyta</taxon>
        <taxon>Embryophyta</taxon>
        <taxon>Tracheophyta</taxon>
        <taxon>Spermatophyta</taxon>
        <taxon>Magnoliopsida</taxon>
        <taxon>eudicotyledons</taxon>
        <taxon>Gunneridae</taxon>
        <taxon>Pentapetalae</taxon>
        <taxon>Dilleniales</taxon>
        <taxon>Dilleniaceae</taxon>
        <taxon>Dillenia</taxon>
    </lineage>
</organism>
<dbReference type="SUPFAM" id="SSF52266">
    <property type="entry name" value="SGNH hydrolase"/>
    <property type="match status" value="1"/>
</dbReference>
<protein>
    <submittedName>
        <fullName evidence="4">Sialate O-acetylesterase domain</fullName>
    </submittedName>
</protein>
<dbReference type="Gene3D" id="3.40.50.1110">
    <property type="entry name" value="SGNH hydrolase"/>
    <property type="match status" value="1"/>
</dbReference>
<proteinExistence type="predicted"/>
<feature type="domain" description="Sialate O-acetylesterase" evidence="3">
    <location>
        <begin position="27"/>
        <end position="255"/>
    </location>
</feature>
<keyword evidence="1" id="KW-0378">Hydrolase</keyword>
<dbReference type="InterPro" id="IPR005181">
    <property type="entry name" value="SASA"/>
</dbReference>